<protein>
    <submittedName>
        <fullName evidence="2">C-methyltransferase CouO</fullName>
        <ecNumber evidence="2">2.1.1.-</ecNumber>
    </submittedName>
</protein>
<accession>A0A5C6F6R0</accession>
<keyword evidence="2" id="KW-0489">Methyltransferase</keyword>
<dbReference type="AlphaFoldDB" id="A0A5C6F6R0"/>
<dbReference type="GO" id="GO:0032259">
    <property type="term" value="P:methylation"/>
    <property type="evidence" value="ECO:0007669"/>
    <property type="project" value="UniProtKB-KW"/>
</dbReference>
<dbReference type="PANTHER" id="PTHR43861:SF1">
    <property type="entry name" value="TRANS-ACONITATE 2-METHYLTRANSFERASE"/>
    <property type="match status" value="1"/>
</dbReference>
<sequence>MTLSRVPEPKPENAREDADEYFAMDHLAINQQFVDDFLSGKFNNQNFPATAGPRVIDLGCGPGQIPILLCQADPNIEMLAVDLEVEMLEIAKIEIDIAGMLGRIRLEQADITDMSVFEDGLADAVISNSAMHHLDEPSLGLATAVRLARPGGRVFIRDLSRPDSEAEIESLVSLHGDGHTDAAKQMLRQSLWAALSIDEVHEIAARMGIEGLGARASCVQMTSDRHWTLDWVKPMIQ</sequence>
<dbReference type="CDD" id="cd02440">
    <property type="entry name" value="AdoMet_MTases"/>
    <property type="match status" value="1"/>
</dbReference>
<dbReference type="InterPro" id="IPR029063">
    <property type="entry name" value="SAM-dependent_MTases_sf"/>
</dbReference>
<dbReference type="GO" id="GO:0008168">
    <property type="term" value="F:methyltransferase activity"/>
    <property type="evidence" value="ECO:0007669"/>
    <property type="project" value="UniProtKB-KW"/>
</dbReference>
<dbReference type="SUPFAM" id="SSF53335">
    <property type="entry name" value="S-adenosyl-L-methionine-dependent methyltransferases"/>
    <property type="match status" value="1"/>
</dbReference>
<keyword evidence="2" id="KW-0808">Transferase</keyword>
<keyword evidence="3" id="KW-1185">Reference proteome</keyword>
<dbReference type="EC" id="2.1.1.-" evidence="2"/>
<dbReference type="InterPro" id="IPR025714">
    <property type="entry name" value="Methyltranfer_dom"/>
</dbReference>
<dbReference type="PANTHER" id="PTHR43861">
    <property type="entry name" value="TRANS-ACONITATE 2-METHYLTRANSFERASE-RELATED"/>
    <property type="match status" value="1"/>
</dbReference>
<feature type="domain" description="Methyltransferase" evidence="1">
    <location>
        <begin position="52"/>
        <end position="167"/>
    </location>
</feature>
<dbReference type="Proteomes" id="UP000317977">
    <property type="component" value="Unassembled WGS sequence"/>
</dbReference>
<dbReference type="Pfam" id="PF13847">
    <property type="entry name" value="Methyltransf_31"/>
    <property type="match status" value="1"/>
</dbReference>
<reference evidence="2 3" key="1">
    <citation type="submission" date="2019-02" db="EMBL/GenBank/DDBJ databases">
        <title>Deep-cultivation of Planctomycetes and their phenomic and genomic characterization uncovers novel biology.</title>
        <authorList>
            <person name="Wiegand S."/>
            <person name="Jogler M."/>
            <person name="Boedeker C."/>
            <person name="Pinto D."/>
            <person name="Vollmers J."/>
            <person name="Rivas-Marin E."/>
            <person name="Kohn T."/>
            <person name="Peeters S.H."/>
            <person name="Heuer A."/>
            <person name="Rast P."/>
            <person name="Oberbeckmann S."/>
            <person name="Bunk B."/>
            <person name="Jeske O."/>
            <person name="Meyerdierks A."/>
            <person name="Storesund J.E."/>
            <person name="Kallscheuer N."/>
            <person name="Luecker S."/>
            <person name="Lage O.M."/>
            <person name="Pohl T."/>
            <person name="Merkel B.J."/>
            <person name="Hornburger P."/>
            <person name="Mueller R.-W."/>
            <person name="Bruemmer F."/>
            <person name="Labrenz M."/>
            <person name="Spormann A.M."/>
            <person name="Op Den Camp H."/>
            <person name="Overmann J."/>
            <person name="Amann R."/>
            <person name="Jetten M.S.M."/>
            <person name="Mascher T."/>
            <person name="Medema M.H."/>
            <person name="Devos D.P."/>
            <person name="Kaster A.-K."/>
            <person name="Ovreas L."/>
            <person name="Rohde M."/>
            <person name="Galperin M.Y."/>
            <person name="Jogler C."/>
        </authorList>
    </citation>
    <scope>NUCLEOTIDE SEQUENCE [LARGE SCALE GENOMIC DNA]</scope>
    <source>
        <strain evidence="2 3">Poly59</strain>
    </source>
</reference>
<dbReference type="Gene3D" id="3.40.50.150">
    <property type="entry name" value="Vaccinia Virus protein VP39"/>
    <property type="match status" value="1"/>
</dbReference>
<evidence type="ECO:0000259" key="1">
    <source>
        <dbReference type="Pfam" id="PF13847"/>
    </source>
</evidence>
<name>A0A5C6F6R0_9BACT</name>
<organism evidence="2 3">
    <name type="scientific">Rubripirellula reticaptiva</name>
    <dbReference type="NCBI Taxonomy" id="2528013"/>
    <lineage>
        <taxon>Bacteria</taxon>
        <taxon>Pseudomonadati</taxon>
        <taxon>Planctomycetota</taxon>
        <taxon>Planctomycetia</taxon>
        <taxon>Pirellulales</taxon>
        <taxon>Pirellulaceae</taxon>
        <taxon>Rubripirellula</taxon>
    </lineage>
</organism>
<dbReference type="EMBL" id="SJPX01000002">
    <property type="protein sequence ID" value="TWU56097.1"/>
    <property type="molecule type" value="Genomic_DNA"/>
</dbReference>
<evidence type="ECO:0000313" key="3">
    <source>
        <dbReference type="Proteomes" id="UP000317977"/>
    </source>
</evidence>
<dbReference type="RefSeq" id="WP_146534153.1">
    <property type="nucleotide sequence ID" value="NZ_SJPX01000002.1"/>
</dbReference>
<gene>
    <name evidence="2" type="primary">couO</name>
    <name evidence="2" type="ORF">Poly59_24010</name>
</gene>
<dbReference type="OrthoDB" id="9778766at2"/>
<proteinExistence type="predicted"/>
<evidence type="ECO:0000313" key="2">
    <source>
        <dbReference type="EMBL" id="TWU56097.1"/>
    </source>
</evidence>
<comment type="caution">
    <text evidence="2">The sequence shown here is derived from an EMBL/GenBank/DDBJ whole genome shotgun (WGS) entry which is preliminary data.</text>
</comment>